<feature type="compositionally biased region" description="Polar residues" evidence="15">
    <location>
        <begin position="445"/>
        <end position="457"/>
    </location>
</feature>
<gene>
    <name evidence="14 19" type="primary">miaB</name>
    <name evidence="19" type="ORF">GCM10011322_21250</name>
</gene>
<dbReference type="PROSITE" id="PS50926">
    <property type="entry name" value="TRAM"/>
    <property type="match status" value="1"/>
</dbReference>
<dbReference type="SMART" id="SM00729">
    <property type="entry name" value="Elp3"/>
    <property type="match status" value="1"/>
</dbReference>
<dbReference type="AlphaFoldDB" id="A0A917V481"/>
<comment type="similarity">
    <text evidence="14">Belongs to the methylthiotransferase family. MiaB subfamily.</text>
</comment>
<feature type="domain" description="TRAM" evidence="16">
    <location>
        <begin position="383"/>
        <end position="445"/>
    </location>
</feature>
<dbReference type="GO" id="GO:0005829">
    <property type="term" value="C:cytosol"/>
    <property type="evidence" value="ECO:0007669"/>
    <property type="project" value="TreeGrafter"/>
</dbReference>
<dbReference type="GO" id="GO:0046872">
    <property type="term" value="F:metal ion binding"/>
    <property type="evidence" value="ECO:0007669"/>
    <property type="project" value="UniProtKB-KW"/>
</dbReference>
<reference evidence="19 20" key="1">
    <citation type="journal article" date="2014" name="Int. J. Syst. Evol. Microbiol.">
        <title>Complete genome sequence of Corynebacterium casei LMG S-19264T (=DSM 44701T), isolated from a smear-ripened cheese.</title>
        <authorList>
            <consortium name="US DOE Joint Genome Institute (JGI-PGF)"/>
            <person name="Walter F."/>
            <person name="Albersmeier A."/>
            <person name="Kalinowski J."/>
            <person name="Ruckert C."/>
        </authorList>
    </citation>
    <scope>NUCLEOTIDE SEQUENCE [LARGE SCALE GENOMIC DNA]</scope>
    <source>
        <strain evidence="19 20">CGMCC 1.9161</strain>
    </source>
</reference>
<dbReference type="RefSeq" id="WP_188912561.1">
    <property type="nucleotide sequence ID" value="NZ_BMMF01000005.1"/>
</dbReference>
<evidence type="ECO:0000256" key="12">
    <source>
        <dbReference type="ARBA" id="ARBA00080698"/>
    </source>
</evidence>
<evidence type="ECO:0000256" key="10">
    <source>
        <dbReference type="ARBA" id="ARBA00033765"/>
    </source>
</evidence>
<dbReference type="InterPro" id="IPR020612">
    <property type="entry name" value="Methylthiotransferase_CS"/>
</dbReference>
<comment type="catalytic activity">
    <reaction evidence="14">
        <text>N(6)-dimethylallyladenosine(37) in tRNA + (sulfur carrier)-SH + AH2 + 2 S-adenosyl-L-methionine = 2-methylsulfanyl-N(6)-dimethylallyladenosine(37) in tRNA + (sulfur carrier)-H + 5'-deoxyadenosine + L-methionine + A + S-adenosyl-L-homocysteine + 2 H(+)</text>
        <dbReference type="Rhea" id="RHEA:37067"/>
        <dbReference type="Rhea" id="RHEA-COMP:10375"/>
        <dbReference type="Rhea" id="RHEA-COMP:10376"/>
        <dbReference type="Rhea" id="RHEA-COMP:14737"/>
        <dbReference type="Rhea" id="RHEA-COMP:14739"/>
        <dbReference type="ChEBI" id="CHEBI:13193"/>
        <dbReference type="ChEBI" id="CHEBI:15378"/>
        <dbReference type="ChEBI" id="CHEBI:17319"/>
        <dbReference type="ChEBI" id="CHEBI:17499"/>
        <dbReference type="ChEBI" id="CHEBI:29917"/>
        <dbReference type="ChEBI" id="CHEBI:57844"/>
        <dbReference type="ChEBI" id="CHEBI:57856"/>
        <dbReference type="ChEBI" id="CHEBI:59789"/>
        <dbReference type="ChEBI" id="CHEBI:64428"/>
        <dbReference type="ChEBI" id="CHEBI:74415"/>
        <dbReference type="ChEBI" id="CHEBI:74417"/>
        <dbReference type="EC" id="2.8.4.3"/>
    </reaction>
</comment>
<dbReference type="SFLD" id="SFLDG01082">
    <property type="entry name" value="B12-binding_domain_containing"/>
    <property type="match status" value="1"/>
</dbReference>
<dbReference type="SFLD" id="SFLDG01061">
    <property type="entry name" value="methylthiotransferase"/>
    <property type="match status" value="1"/>
</dbReference>
<evidence type="ECO:0000313" key="20">
    <source>
        <dbReference type="Proteomes" id="UP000600449"/>
    </source>
</evidence>
<evidence type="ECO:0000256" key="6">
    <source>
        <dbReference type="ARBA" id="ARBA00022694"/>
    </source>
</evidence>
<dbReference type="SUPFAM" id="SSF102114">
    <property type="entry name" value="Radical SAM enzymes"/>
    <property type="match status" value="1"/>
</dbReference>
<evidence type="ECO:0000259" key="17">
    <source>
        <dbReference type="PROSITE" id="PS51449"/>
    </source>
</evidence>
<keyword evidence="2 14" id="KW-0004">4Fe-4S</keyword>
<dbReference type="SFLD" id="SFLDS00029">
    <property type="entry name" value="Radical_SAM"/>
    <property type="match status" value="1"/>
</dbReference>
<feature type="binding site" evidence="14">
    <location>
        <position position="47"/>
    </location>
    <ligand>
        <name>[4Fe-4S] cluster</name>
        <dbReference type="ChEBI" id="CHEBI:49883"/>
        <label>1</label>
    </ligand>
</feature>
<comment type="subcellular location">
    <subcellularLocation>
        <location evidence="14">Cytoplasm</location>
    </subcellularLocation>
</comment>
<keyword evidence="6 14" id="KW-0819">tRNA processing</keyword>
<evidence type="ECO:0000256" key="7">
    <source>
        <dbReference type="ARBA" id="ARBA00022723"/>
    </source>
</evidence>
<dbReference type="PROSITE" id="PS01278">
    <property type="entry name" value="MTTASE_RADICAL"/>
    <property type="match status" value="1"/>
</dbReference>
<evidence type="ECO:0000256" key="14">
    <source>
        <dbReference type="HAMAP-Rule" id="MF_01864"/>
    </source>
</evidence>
<dbReference type="PANTHER" id="PTHR43020:SF2">
    <property type="entry name" value="MITOCHONDRIAL TRNA METHYLTHIOTRANSFERASE CDK5RAP1"/>
    <property type="match status" value="1"/>
</dbReference>
<name>A0A917V481_9HYPH</name>
<dbReference type="FunFam" id="3.40.50.12160:FF:000003">
    <property type="entry name" value="CDK5 regulatory subunit-associated protein 1"/>
    <property type="match status" value="1"/>
</dbReference>
<evidence type="ECO:0000256" key="11">
    <source>
        <dbReference type="ARBA" id="ARBA00068570"/>
    </source>
</evidence>
<dbReference type="InterPro" id="IPR058240">
    <property type="entry name" value="rSAM_sf"/>
</dbReference>
<evidence type="ECO:0000256" key="13">
    <source>
        <dbReference type="ARBA" id="ARBA00081141"/>
    </source>
</evidence>
<comment type="cofactor">
    <cofactor evidence="14">
        <name>[4Fe-4S] cluster</name>
        <dbReference type="ChEBI" id="CHEBI:49883"/>
    </cofactor>
    <text evidence="14">Binds 2 [4Fe-4S] clusters. One cluster is coordinated with 3 cysteines and an exchangeable S-adenosyl-L-methionine.</text>
</comment>
<dbReference type="GO" id="GO:0051539">
    <property type="term" value="F:4 iron, 4 sulfur cluster binding"/>
    <property type="evidence" value="ECO:0007669"/>
    <property type="project" value="UniProtKB-UniRule"/>
</dbReference>
<protein>
    <recommendedName>
        <fullName evidence="11 14">tRNA-2-methylthio-N(6)-dimethylallyladenosine synthase</fullName>
        <ecNumber evidence="10 14">2.8.4.3</ecNumber>
    </recommendedName>
    <alternativeName>
        <fullName evidence="13 14">(Dimethylallyl)adenosine tRNA methylthiotransferase MiaB</fullName>
    </alternativeName>
    <alternativeName>
        <fullName evidence="12 14">tRNA-i(6)A37 methylthiotransferase</fullName>
    </alternativeName>
</protein>
<dbReference type="NCBIfam" id="TIGR01574">
    <property type="entry name" value="miaB-methiolase"/>
    <property type="match status" value="1"/>
</dbReference>
<dbReference type="InterPro" id="IPR002792">
    <property type="entry name" value="TRAM_dom"/>
</dbReference>
<evidence type="ECO:0000259" key="16">
    <source>
        <dbReference type="PROSITE" id="PS50926"/>
    </source>
</evidence>
<dbReference type="Gene3D" id="3.80.30.20">
    <property type="entry name" value="tm_1862 like domain"/>
    <property type="match status" value="1"/>
</dbReference>
<feature type="binding site" evidence="14">
    <location>
        <position position="166"/>
    </location>
    <ligand>
        <name>[4Fe-4S] cluster</name>
        <dbReference type="ChEBI" id="CHEBI:49883"/>
        <label>2</label>
        <note>4Fe-4S-S-AdoMet</note>
    </ligand>
</feature>
<keyword evidence="3 14" id="KW-0963">Cytoplasm</keyword>
<feature type="binding site" evidence="14">
    <location>
        <position position="169"/>
    </location>
    <ligand>
        <name>[4Fe-4S] cluster</name>
        <dbReference type="ChEBI" id="CHEBI:49883"/>
        <label>2</label>
        <note>4Fe-4S-S-AdoMet</note>
    </ligand>
</feature>
<dbReference type="InterPro" id="IPR007197">
    <property type="entry name" value="rSAM"/>
</dbReference>
<feature type="domain" description="Radical SAM core" evidence="18">
    <location>
        <begin position="148"/>
        <end position="383"/>
    </location>
</feature>
<keyword evidence="9 14" id="KW-0411">Iron-sulfur</keyword>
<dbReference type="Proteomes" id="UP000600449">
    <property type="component" value="Unassembled WGS sequence"/>
</dbReference>
<dbReference type="Pfam" id="PF01938">
    <property type="entry name" value="TRAM"/>
    <property type="match status" value="1"/>
</dbReference>
<feature type="binding site" evidence="14">
    <location>
        <position position="11"/>
    </location>
    <ligand>
        <name>[4Fe-4S] cluster</name>
        <dbReference type="ChEBI" id="CHEBI:49883"/>
        <label>1</label>
    </ligand>
</feature>
<dbReference type="FunFam" id="3.80.30.20:FF:000001">
    <property type="entry name" value="tRNA-2-methylthio-N(6)-dimethylallyladenosine synthase 2"/>
    <property type="match status" value="1"/>
</dbReference>
<dbReference type="Pfam" id="PF04055">
    <property type="entry name" value="Radical_SAM"/>
    <property type="match status" value="1"/>
</dbReference>
<evidence type="ECO:0000256" key="2">
    <source>
        <dbReference type="ARBA" id="ARBA00022485"/>
    </source>
</evidence>
<dbReference type="SFLD" id="SFLDF00273">
    <property type="entry name" value="(dimethylallyl)adenosine_tRNA"/>
    <property type="match status" value="1"/>
</dbReference>
<proteinExistence type="inferred from homology"/>
<feature type="binding site" evidence="14">
    <location>
        <position position="85"/>
    </location>
    <ligand>
        <name>[4Fe-4S] cluster</name>
        <dbReference type="ChEBI" id="CHEBI:49883"/>
        <label>1</label>
    </ligand>
</feature>
<keyword evidence="5 14" id="KW-0949">S-adenosyl-L-methionine</keyword>
<dbReference type="EC" id="2.8.4.3" evidence="10 14"/>
<dbReference type="HAMAP" id="MF_01864">
    <property type="entry name" value="tRNA_metthiotr_MiaB"/>
    <property type="match status" value="1"/>
</dbReference>
<accession>A0A917V481</accession>
<keyword evidence="4 14" id="KW-0808">Transferase</keyword>
<dbReference type="InterPro" id="IPR006463">
    <property type="entry name" value="MiaB_methiolase"/>
</dbReference>
<dbReference type="InterPro" id="IPR006638">
    <property type="entry name" value="Elp3/MiaA/NifB-like_rSAM"/>
</dbReference>
<feature type="binding site" evidence="14">
    <location>
        <position position="162"/>
    </location>
    <ligand>
        <name>[4Fe-4S] cluster</name>
        <dbReference type="ChEBI" id="CHEBI:49883"/>
        <label>2</label>
        <note>4Fe-4S-S-AdoMet</note>
    </ligand>
</feature>
<dbReference type="CDD" id="cd01335">
    <property type="entry name" value="Radical_SAM"/>
    <property type="match status" value="1"/>
</dbReference>
<evidence type="ECO:0000256" key="3">
    <source>
        <dbReference type="ARBA" id="ARBA00022490"/>
    </source>
</evidence>
<dbReference type="PANTHER" id="PTHR43020">
    <property type="entry name" value="CDK5 REGULATORY SUBUNIT-ASSOCIATED PROTEIN 1"/>
    <property type="match status" value="1"/>
</dbReference>
<evidence type="ECO:0000256" key="1">
    <source>
        <dbReference type="ARBA" id="ARBA00003234"/>
    </source>
</evidence>
<dbReference type="GO" id="GO:0035597">
    <property type="term" value="F:tRNA-2-methylthio-N(6)-dimethylallyladenosine(37) synthase activity"/>
    <property type="evidence" value="ECO:0007669"/>
    <property type="project" value="UniProtKB-EC"/>
</dbReference>
<comment type="caution">
    <text evidence="19">The sequence shown here is derived from an EMBL/GenBank/DDBJ whole genome shotgun (WGS) entry which is preliminary data.</text>
</comment>
<dbReference type="Gene3D" id="3.40.50.12160">
    <property type="entry name" value="Methylthiotransferase, N-terminal domain"/>
    <property type="match status" value="1"/>
</dbReference>
<organism evidence="19 20">
    <name type="scientific">Salinarimonas ramus</name>
    <dbReference type="NCBI Taxonomy" id="690164"/>
    <lineage>
        <taxon>Bacteria</taxon>
        <taxon>Pseudomonadati</taxon>
        <taxon>Pseudomonadota</taxon>
        <taxon>Alphaproteobacteria</taxon>
        <taxon>Hyphomicrobiales</taxon>
        <taxon>Salinarimonadaceae</taxon>
        <taxon>Salinarimonas</taxon>
    </lineage>
</organism>
<evidence type="ECO:0000259" key="18">
    <source>
        <dbReference type="PROSITE" id="PS51918"/>
    </source>
</evidence>
<keyword evidence="7 14" id="KW-0479">Metal-binding</keyword>
<comment type="subunit">
    <text evidence="14">Monomer.</text>
</comment>
<evidence type="ECO:0000256" key="5">
    <source>
        <dbReference type="ARBA" id="ARBA00022691"/>
    </source>
</evidence>
<dbReference type="InterPro" id="IPR005839">
    <property type="entry name" value="Methylthiotransferase"/>
</dbReference>
<dbReference type="EMBL" id="BMMF01000005">
    <property type="protein sequence ID" value="GGK34276.1"/>
    <property type="molecule type" value="Genomic_DNA"/>
</dbReference>
<dbReference type="InterPro" id="IPR038135">
    <property type="entry name" value="Methylthiotransferase_N_sf"/>
</dbReference>
<keyword evidence="20" id="KW-1185">Reference proteome</keyword>
<feature type="domain" description="MTTase N-terminal" evidence="17">
    <location>
        <begin position="2"/>
        <end position="122"/>
    </location>
</feature>
<sequence length="466" mass="50780">MKKVYVKSYGCQMNVYDAERMTDVLAPEGYVQTQVPEEADLVVLNTCHIREKAAEKVYSELGRVRRMKEARTLEGHETKVVVAGCVAQAEGAEILKRAHVVDAVVGPQSYQRLPEILRAAKARRVVDTEFPVEDKFDELPALDAKRVRGRGVTAFLTVQEGCDKFCAFCVVPYTRGAEVSRPVAKVLAEARTLAAAGVREITVIGQNVNAYHGEGPDGRTWGLARLLHVLAEIEGVERLRYTTSHPRDMDDALVAAHRDLPALMPYLHLPVQAGSDRVLAAMNRKHTADEYRRIVERVRAARPDIALSSDFIVGFPGETDAEFEDTMRLVADVGFASAFSFKYSPRPGTPAAEEAEQVAEAVKVERLARLQALLEEQRQAFNRETVGRTVDVLLEKPGRHPGQLAGKSPYLQAVVIEDATGAVGDIVAARIVRAGSNSLFAETNASAATPSVSSNVSAGEPALAVE</sequence>
<dbReference type="PROSITE" id="PS51449">
    <property type="entry name" value="MTTASE_N"/>
    <property type="match status" value="1"/>
</dbReference>
<dbReference type="InterPro" id="IPR013848">
    <property type="entry name" value="Methylthiotransferase_N"/>
</dbReference>
<keyword evidence="8 14" id="KW-0408">Iron</keyword>
<comment type="function">
    <text evidence="1 14">Catalyzes the methylthiolation of N6-(dimethylallyl)adenosine (i(6)A), leading to the formation of 2-methylthio-N6-(dimethylallyl)adenosine (ms(2)i(6)A) at position 37 in tRNAs that read codons beginning with uridine.</text>
</comment>
<dbReference type="NCBIfam" id="TIGR00089">
    <property type="entry name" value="MiaB/RimO family radical SAM methylthiotransferase"/>
    <property type="match status" value="1"/>
</dbReference>
<evidence type="ECO:0000256" key="9">
    <source>
        <dbReference type="ARBA" id="ARBA00023014"/>
    </source>
</evidence>
<evidence type="ECO:0000256" key="8">
    <source>
        <dbReference type="ARBA" id="ARBA00023004"/>
    </source>
</evidence>
<evidence type="ECO:0000256" key="4">
    <source>
        <dbReference type="ARBA" id="ARBA00022679"/>
    </source>
</evidence>
<evidence type="ECO:0000256" key="15">
    <source>
        <dbReference type="SAM" id="MobiDB-lite"/>
    </source>
</evidence>
<feature type="region of interest" description="Disordered" evidence="15">
    <location>
        <begin position="445"/>
        <end position="466"/>
    </location>
</feature>
<dbReference type="PROSITE" id="PS51918">
    <property type="entry name" value="RADICAL_SAM"/>
    <property type="match status" value="1"/>
</dbReference>
<evidence type="ECO:0000313" key="19">
    <source>
        <dbReference type="EMBL" id="GGK34276.1"/>
    </source>
</evidence>
<dbReference type="Pfam" id="PF00919">
    <property type="entry name" value="UPF0004"/>
    <property type="match status" value="1"/>
</dbReference>
<dbReference type="InterPro" id="IPR023404">
    <property type="entry name" value="rSAM_horseshoe"/>
</dbReference>